<dbReference type="Proteomes" id="UP001055811">
    <property type="component" value="Linkage Group LG03"/>
</dbReference>
<keyword evidence="2" id="KW-1185">Reference proteome</keyword>
<name>A0ACB9F184_CICIN</name>
<accession>A0ACB9F184</accession>
<proteinExistence type="predicted"/>
<evidence type="ECO:0000313" key="1">
    <source>
        <dbReference type="EMBL" id="KAI3764710.1"/>
    </source>
</evidence>
<comment type="caution">
    <text evidence="1">The sequence shown here is derived from an EMBL/GenBank/DDBJ whole genome shotgun (WGS) entry which is preliminary data.</text>
</comment>
<evidence type="ECO:0000313" key="2">
    <source>
        <dbReference type="Proteomes" id="UP001055811"/>
    </source>
</evidence>
<organism evidence="1 2">
    <name type="scientific">Cichorium intybus</name>
    <name type="common">Chicory</name>
    <dbReference type="NCBI Taxonomy" id="13427"/>
    <lineage>
        <taxon>Eukaryota</taxon>
        <taxon>Viridiplantae</taxon>
        <taxon>Streptophyta</taxon>
        <taxon>Embryophyta</taxon>
        <taxon>Tracheophyta</taxon>
        <taxon>Spermatophyta</taxon>
        <taxon>Magnoliopsida</taxon>
        <taxon>eudicotyledons</taxon>
        <taxon>Gunneridae</taxon>
        <taxon>Pentapetalae</taxon>
        <taxon>asterids</taxon>
        <taxon>campanulids</taxon>
        <taxon>Asterales</taxon>
        <taxon>Asteraceae</taxon>
        <taxon>Cichorioideae</taxon>
        <taxon>Cichorieae</taxon>
        <taxon>Cichoriinae</taxon>
        <taxon>Cichorium</taxon>
    </lineage>
</organism>
<protein>
    <submittedName>
        <fullName evidence="1">Uncharacterized protein</fullName>
    </submittedName>
</protein>
<dbReference type="EMBL" id="CM042011">
    <property type="protein sequence ID" value="KAI3764710.1"/>
    <property type="molecule type" value="Genomic_DNA"/>
</dbReference>
<reference evidence="1 2" key="2">
    <citation type="journal article" date="2022" name="Mol. Ecol. Resour.">
        <title>The genomes of chicory, endive, great burdock and yacon provide insights into Asteraceae paleo-polyploidization history and plant inulin production.</title>
        <authorList>
            <person name="Fan W."/>
            <person name="Wang S."/>
            <person name="Wang H."/>
            <person name="Wang A."/>
            <person name="Jiang F."/>
            <person name="Liu H."/>
            <person name="Zhao H."/>
            <person name="Xu D."/>
            <person name="Zhang Y."/>
        </authorList>
    </citation>
    <scope>NUCLEOTIDE SEQUENCE [LARGE SCALE GENOMIC DNA]</scope>
    <source>
        <strain evidence="2">cv. Punajuju</strain>
        <tissue evidence="1">Leaves</tissue>
    </source>
</reference>
<sequence>MPGNNKHERRRNETWCCCSLARTKKLVIQRLGKKQNLELETLTTTITTVYAAAHHYRYPIRNHLPLAPPVLCLLYYPKSPYIRHLLDFRRLSRLRPISYCPLKFLLRGLYSSLCVSVFFVERLFRALSKGLFFD</sequence>
<gene>
    <name evidence="1" type="ORF">L2E82_14723</name>
</gene>
<reference evidence="2" key="1">
    <citation type="journal article" date="2022" name="Mol. Ecol. Resour.">
        <title>The genomes of chicory, endive, great burdock and yacon provide insights into Asteraceae palaeo-polyploidization history and plant inulin production.</title>
        <authorList>
            <person name="Fan W."/>
            <person name="Wang S."/>
            <person name="Wang H."/>
            <person name="Wang A."/>
            <person name="Jiang F."/>
            <person name="Liu H."/>
            <person name="Zhao H."/>
            <person name="Xu D."/>
            <person name="Zhang Y."/>
        </authorList>
    </citation>
    <scope>NUCLEOTIDE SEQUENCE [LARGE SCALE GENOMIC DNA]</scope>
    <source>
        <strain evidence="2">cv. Punajuju</strain>
    </source>
</reference>